<name>A0ACD5TRE7_AVESA</name>
<organism evidence="1 2">
    <name type="scientific">Avena sativa</name>
    <name type="common">Oat</name>
    <dbReference type="NCBI Taxonomy" id="4498"/>
    <lineage>
        <taxon>Eukaryota</taxon>
        <taxon>Viridiplantae</taxon>
        <taxon>Streptophyta</taxon>
        <taxon>Embryophyta</taxon>
        <taxon>Tracheophyta</taxon>
        <taxon>Spermatophyta</taxon>
        <taxon>Magnoliopsida</taxon>
        <taxon>Liliopsida</taxon>
        <taxon>Poales</taxon>
        <taxon>Poaceae</taxon>
        <taxon>BOP clade</taxon>
        <taxon>Pooideae</taxon>
        <taxon>Poodae</taxon>
        <taxon>Poeae</taxon>
        <taxon>Poeae Chloroplast Group 1 (Aveneae type)</taxon>
        <taxon>Aveninae</taxon>
        <taxon>Avena</taxon>
    </lineage>
</organism>
<dbReference type="EnsemblPlants" id="AVESA.00010b.r2.1CG0115550.2">
    <property type="protein sequence ID" value="AVESA.00010b.r2.1CG0115550.2.CDS.1"/>
    <property type="gene ID" value="AVESA.00010b.r2.1CG0115550"/>
</dbReference>
<reference evidence="1" key="2">
    <citation type="submission" date="2025-09" db="UniProtKB">
        <authorList>
            <consortium name="EnsemblPlants"/>
        </authorList>
    </citation>
    <scope>IDENTIFICATION</scope>
</reference>
<protein>
    <submittedName>
        <fullName evidence="1">Uncharacterized protein</fullName>
    </submittedName>
</protein>
<accession>A0ACD5TRE7</accession>
<reference evidence="1" key="1">
    <citation type="submission" date="2021-05" db="EMBL/GenBank/DDBJ databases">
        <authorList>
            <person name="Scholz U."/>
            <person name="Mascher M."/>
            <person name="Fiebig A."/>
        </authorList>
    </citation>
    <scope>NUCLEOTIDE SEQUENCE [LARGE SCALE GENOMIC DNA]</scope>
</reference>
<sequence>MAEIVLLLVIKKIGVALANGVADQAKAHFSKYATQLTELQRSMGRVMMELRVIHDVLCQTDIRNRNNPVYDGWLDEVRKVAHVMEDMVDEYLYQVGREHDIGCCFYMKKGFRKPRSLLSLNQIASNMKETEKDLAHLSEVKNRWVSMVNNGDNSNSNYIVKRSQDLANISRSLDEEDLVGVDKNREILQQWLGGEDAEFSVITVHGMGGLGKTALAANIYRKEREKFQCHAWVSISQTYSREDVLMNIVKELFKDRIDVPPNIGTMDITCLEDTLKNFLVQKKYLIIMDDVWTPEAFDDLSRALPCNDKGSRLLITTREGDVATLASQGHILTLESLPEDKAWDLFCKKSFSRETCHECPYELKNMSEEIVSKCKGLPLAIVSVGSLLHVREKTVEEWRRINDQLTWEIINNSRLGHIRNILYLSFIYLPTYLKSCFVYCSLFPEDHLFHRKKLVRLWMAEGFIVEKGVSTLEEVAEGYLKELVNRNMLQLVERNSFGRMRRFKMHDIVRELAIDLCHKDHFGVQFEEGKCGGSLQRDGRRLVVQELKKDIQQLFSSVHGLRTFIALDKNMPSFNLLPLLSEKSRYMTVLELSGLPIMKVPDAIGDLFNLRHLGLRDTKVKLLPRSIEKLSNLLTLDLCGSDIQKVPAGIVKLKNLRHLFVEKENDQSDRVLRSKSGVCIPKGLGNLTNLQTLQTLEAQDESVRQLGQLRQLGSLRILNVKEIYCERLCESLVQMPFLSLLDVGASDENEVLMLSALPPSLQKLGLRGRLAEGILLGECPLLQAAEQNLHDLRLFWSQLREDPLPSLSRLANLTVLWFTRAYNGEKLEFLTGWFPKLKMLYLWDLPNLKQLEIKQGAMITLEDLVLSNLGSMVEVPLGIEFLLPLQYLHFGKITRDFWAALRQCPGIAGMQWEYTLRD</sequence>
<evidence type="ECO:0000313" key="2">
    <source>
        <dbReference type="Proteomes" id="UP001732700"/>
    </source>
</evidence>
<keyword evidence="2" id="KW-1185">Reference proteome</keyword>
<evidence type="ECO:0000313" key="1">
    <source>
        <dbReference type="EnsemblPlants" id="AVESA.00010b.r2.1CG0115550.2.CDS.1"/>
    </source>
</evidence>
<proteinExistence type="predicted"/>
<dbReference type="Proteomes" id="UP001732700">
    <property type="component" value="Chromosome 1C"/>
</dbReference>